<evidence type="ECO:0000313" key="1">
    <source>
        <dbReference type="EMBL" id="KAF4677297.1"/>
    </source>
</evidence>
<dbReference type="AlphaFoldDB" id="A0A7J6N139"/>
<organism evidence="1 2">
    <name type="scientific">Perkinsus olseni</name>
    <name type="common">Perkinsus atlanticus</name>
    <dbReference type="NCBI Taxonomy" id="32597"/>
    <lineage>
        <taxon>Eukaryota</taxon>
        <taxon>Sar</taxon>
        <taxon>Alveolata</taxon>
        <taxon>Perkinsozoa</taxon>
        <taxon>Perkinsea</taxon>
        <taxon>Perkinsida</taxon>
        <taxon>Perkinsidae</taxon>
        <taxon>Perkinsus</taxon>
    </lineage>
</organism>
<feature type="non-terminal residue" evidence="1">
    <location>
        <position position="110"/>
    </location>
</feature>
<evidence type="ECO:0000313" key="2">
    <source>
        <dbReference type="Proteomes" id="UP000541610"/>
    </source>
</evidence>
<comment type="caution">
    <text evidence="1">The sequence shown here is derived from an EMBL/GenBank/DDBJ whole genome shotgun (WGS) entry which is preliminary data.</text>
</comment>
<reference evidence="1 2" key="1">
    <citation type="submission" date="2020-04" db="EMBL/GenBank/DDBJ databases">
        <title>Perkinsus olseni comparative genomics.</title>
        <authorList>
            <person name="Bogema D.R."/>
        </authorList>
    </citation>
    <scope>NUCLEOTIDE SEQUENCE [LARGE SCALE GENOMIC DNA]</scope>
    <source>
        <strain evidence="1">00978-12</strain>
    </source>
</reference>
<dbReference type="Proteomes" id="UP000541610">
    <property type="component" value="Unassembled WGS sequence"/>
</dbReference>
<gene>
    <name evidence="1" type="ORF">FOZ60_017454</name>
</gene>
<proteinExistence type="predicted"/>
<accession>A0A7J6N139</accession>
<protein>
    <submittedName>
        <fullName evidence="1">Uncharacterized protein</fullName>
    </submittedName>
</protein>
<dbReference type="EMBL" id="JABANP010000996">
    <property type="protein sequence ID" value="KAF4677297.1"/>
    <property type="molecule type" value="Genomic_DNA"/>
</dbReference>
<sequence length="110" mass="11130">DCRLHAVVSRGAVFAGDLPLASDSAQGVLAEPLQSRTAVSAKVSAQAPVTGTGVLNREDMSSATGHWDMAVHARCGPQASTGSPMKKKSAFVSRVGAGGTTWTGTVTHGP</sequence>
<name>A0A7J6N139_PEROL</name>